<dbReference type="EC" id="3.1.11.6" evidence="6"/>
<feature type="coiled-coil region" evidence="7">
    <location>
        <begin position="15"/>
        <end position="73"/>
    </location>
</feature>
<dbReference type="Pfam" id="PF02609">
    <property type="entry name" value="Exonuc_VII_S"/>
    <property type="match status" value="1"/>
</dbReference>
<dbReference type="InterPro" id="IPR003761">
    <property type="entry name" value="Exonuc_VII_S"/>
</dbReference>
<dbReference type="SUPFAM" id="SSF116842">
    <property type="entry name" value="XseB-like"/>
    <property type="match status" value="1"/>
</dbReference>
<dbReference type="GO" id="GO:0005829">
    <property type="term" value="C:cytosol"/>
    <property type="evidence" value="ECO:0007669"/>
    <property type="project" value="TreeGrafter"/>
</dbReference>
<comment type="subcellular location">
    <subcellularLocation>
        <location evidence="6">Cytoplasm</location>
    </subcellularLocation>
</comment>
<dbReference type="Gene3D" id="1.10.287.1040">
    <property type="entry name" value="Exonuclease VII, small subunit"/>
    <property type="match status" value="1"/>
</dbReference>
<dbReference type="AlphaFoldDB" id="A0A1F6TRV5"/>
<comment type="similarity">
    <text evidence="1 6">Belongs to the XseB family.</text>
</comment>
<comment type="caution">
    <text evidence="8">The sequence shown here is derived from an EMBL/GenBank/DDBJ whole genome shotgun (WGS) entry which is preliminary data.</text>
</comment>
<comment type="function">
    <text evidence="6">Bidirectionally degrades single-stranded DNA into large acid-insoluble oligonucleotides, which are then degraded further into small acid-soluble oligonucleotides.</text>
</comment>
<dbReference type="GO" id="GO:0008855">
    <property type="term" value="F:exodeoxyribonuclease VII activity"/>
    <property type="evidence" value="ECO:0007669"/>
    <property type="project" value="UniProtKB-UniRule"/>
</dbReference>
<evidence type="ECO:0000256" key="6">
    <source>
        <dbReference type="HAMAP-Rule" id="MF_00337"/>
    </source>
</evidence>
<evidence type="ECO:0000256" key="4">
    <source>
        <dbReference type="ARBA" id="ARBA00022801"/>
    </source>
</evidence>
<evidence type="ECO:0000313" key="8">
    <source>
        <dbReference type="EMBL" id="OGI47796.1"/>
    </source>
</evidence>
<name>A0A1F6TRV5_9PROT</name>
<protein>
    <recommendedName>
        <fullName evidence="6">Exodeoxyribonuclease 7 small subunit</fullName>
        <ecNumber evidence="6">3.1.11.6</ecNumber>
    </recommendedName>
    <alternativeName>
        <fullName evidence="6">Exodeoxyribonuclease VII small subunit</fullName>
        <shortName evidence="6">Exonuclease VII small subunit</shortName>
    </alternativeName>
</protein>
<comment type="subunit">
    <text evidence="6">Heterooligomer composed of large and small subunits.</text>
</comment>
<evidence type="ECO:0000256" key="5">
    <source>
        <dbReference type="ARBA" id="ARBA00022839"/>
    </source>
</evidence>
<evidence type="ECO:0000256" key="1">
    <source>
        <dbReference type="ARBA" id="ARBA00009998"/>
    </source>
</evidence>
<dbReference type="HAMAP" id="MF_00337">
    <property type="entry name" value="Exonuc_7_S"/>
    <property type="match status" value="1"/>
</dbReference>
<evidence type="ECO:0000256" key="3">
    <source>
        <dbReference type="ARBA" id="ARBA00022722"/>
    </source>
</evidence>
<dbReference type="PANTHER" id="PTHR34137">
    <property type="entry name" value="EXODEOXYRIBONUCLEASE 7 SMALL SUBUNIT"/>
    <property type="match status" value="1"/>
</dbReference>
<keyword evidence="2 6" id="KW-0963">Cytoplasm</keyword>
<reference evidence="8 9" key="1">
    <citation type="journal article" date="2016" name="Nat. Commun.">
        <title>Thousands of microbial genomes shed light on interconnected biogeochemical processes in an aquifer system.</title>
        <authorList>
            <person name="Anantharaman K."/>
            <person name="Brown C.T."/>
            <person name="Hug L.A."/>
            <person name="Sharon I."/>
            <person name="Castelle C.J."/>
            <person name="Probst A.J."/>
            <person name="Thomas B.C."/>
            <person name="Singh A."/>
            <person name="Wilkins M.J."/>
            <person name="Karaoz U."/>
            <person name="Brodie E.L."/>
            <person name="Williams K.H."/>
            <person name="Hubbard S.S."/>
            <person name="Banfield J.F."/>
        </authorList>
    </citation>
    <scope>NUCLEOTIDE SEQUENCE [LARGE SCALE GENOMIC DNA]</scope>
</reference>
<keyword evidence="3 6" id="KW-0540">Nuclease</keyword>
<dbReference type="EMBL" id="MFSU01000046">
    <property type="protein sequence ID" value="OGI47796.1"/>
    <property type="molecule type" value="Genomic_DNA"/>
</dbReference>
<comment type="catalytic activity">
    <reaction evidence="6">
        <text>Exonucleolytic cleavage in either 5'- to 3'- or 3'- to 5'-direction to yield nucleoside 5'-phosphates.</text>
        <dbReference type="EC" id="3.1.11.6"/>
    </reaction>
</comment>
<dbReference type="NCBIfam" id="TIGR01280">
    <property type="entry name" value="xseB"/>
    <property type="match status" value="1"/>
</dbReference>
<dbReference type="InterPro" id="IPR037004">
    <property type="entry name" value="Exonuc_VII_ssu_sf"/>
</dbReference>
<organism evidence="8 9">
    <name type="scientific">Candidatus Muproteobacteria bacterium RBG_16_65_34</name>
    <dbReference type="NCBI Taxonomy" id="1817760"/>
    <lineage>
        <taxon>Bacteria</taxon>
        <taxon>Pseudomonadati</taxon>
        <taxon>Pseudomonadota</taxon>
        <taxon>Candidatus Muproteobacteria</taxon>
    </lineage>
</organism>
<keyword evidence="5 6" id="KW-0269">Exonuclease</keyword>
<gene>
    <name evidence="6" type="primary">xseB</name>
    <name evidence="8" type="ORF">A2151_01235</name>
</gene>
<keyword evidence="4 6" id="KW-0378">Hydrolase</keyword>
<proteinExistence type="inferred from homology"/>
<dbReference type="Proteomes" id="UP000178885">
    <property type="component" value="Unassembled WGS sequence"/>
</dbReference>
<accession>A0A1F6TRV5</accession>
<dbReference type="PANTHER" id="PTHR34137:SF1">
    <property type="entry name" value="EXODEOXYRIBONUCLEASE 7 SMALL SUBUNIT"/>
    <property type="match status" value="1"/>
</dbReference>
<dbReference type="GO" id="GO:0009318">
    <property type="term" value="C:exodeoxyribonuclease VII complex"/>
    <property type="evidence" value="ECO:0007669"/>
    <property type="project" value="UniProtKB-UniRule"/>
</dbReference>
<evidence type="ECO:0000256" key="7">
    <source>
        <dbReference type="SAM" id="Coils"/>
    </source>
</evidence>
<evidence type="ECO:0000313" key="9">
    <source>
        <dbReference type="Proteomes" id="UP000178885"/>
    </source>
</evidence>
<evidence type="ECO:0000256" key="2">
    <source>
        <dbReference type="ARBA" id="ARBA00022490"/>
    </source>
</evidence>
<sequence>MAKKSSTLPDFEAALAELEKIVAKMESGEQNLEDALKSFQRGIELTRACQQGLKEAEQRVEQLVTKNGELTVEPLKAEDE</sequence>
<keyword evidence="7" id="KW-0175">Coiled coil</keyword>
<dbReference type="STRING" id="1817760.A2151_01235"/>
<dbReference type="GO" id="GO:0006308">
    <property type="term" value="P:DNA catabolic process"/>
    <property type="evidence" value="ECO:0007669"/>
    <property type="project" value="UniProtKB-UniRule"/>
</dbReference>
<dbReference type="NCBIfam" id="NF002140">
    <property type="entry name" value="PRK00977.1-4"/>
    <property type="match status" value="1"/>
</dbReference>